<comment type="caution">
    <text evidence="2">The sequence shown here is derived from an EMBL/GenBank/DDBJ whole genome shotgun (WGS) entry which is preliminary data.</text>
</comment>
<dbReference type="EMBL" id="NCVQ01000002">
    <property type="protein sequence ID" value="PWZ44234.1"/>
    <property type="molecule type" value="Genomic_DNA"/>
</dbReference>
<evidence type="ECO:0000313" key="3">
    <source>
        <dbReference type="Proteomes" id="UP000251960"/>
    </source>
</evidence>
<feature type="non-terminal residue" evidence="2">
    <location>
        <position position="1"/>
    </location>
</feature>
<dbReference type="Proteomes" id="UP000251960">
    <property type="component" value="Chromosome 10"/>
</dbReference>
<reference evidence="2 3" key="1">
    <citation type="journal article" date="2018" name="Nat. Genet.">
        <title>Extensive intraspecific gene order and gene structural variations between Mo17 and other maize genomes.</title>
        <authorList>
            <person name="Sun S."/>
            <person name="Zhou Y."/>
            <person name="Chen J."/>
            <person name="Shi J."/>
            <person name="Zhao H."/>
            <person name="Zhao H."/>
            <person name="Song W."/>
            <person name="Zhang M."/>
            <person name="Cui Y."/>
            <person name="Dong X."/>
            <person name="Liu H."/>
            <person name="Ma X."/>
            <person name="Jiao Y."/>
            <person name="Wang B."/>
            <person name="Wei X."/>
            <person name="Stein J.C."/>
            <person name="Glaubitz J.C."/>
            <person name="Lu F."/>
            <person name="Yu G."/>
            <person name="Liang C."/>
            <person name="Fengler K."/>
            <person name="Li B."/>
            <person name="Rafalski A."/>
            <person name="Schnable P.S."/>
            <person name="Ware D.H."/>
            <person name="Buckler E.S."/>
            <person name="Lai J."/>
        </authorList>
    </citation>
    <scope>NUCLEOTIDE SEQUENCE [LARGE SCALE GENOMIC DNA]</scope>
    <source>
        <strain evidence="3">cv. Missouri 17</strain>
        <tissue evidence="2">Seedling</tissue>
    </source>
</reference>
<feature type="compositionally biased region" description="Pro residues" evidence="1">
    <location>
        <begin position="29"/>
        <end position="40"/>
    </location>
</feature>
<protein>
    <submittedName>
        <fullName evidence="2">Uncharacterized protein</fullName>
    </submittedName>
</protein>
<dbReference type="AlphaFoldDB" id="A0A3L6G6K0"/>
<accession>A0A3L6G6K0</accession>
<proteinExistence type="predicted"/>
<organism evidence="2 3">
    <name type="scientific">Zea mays</name>
    <name type="common">Maize</name>
    <dbReference type="NCBI Taxonomy" id="4577"/>
    <lineage>
        <taxon>Eukaryota</taxon>
        <taxon>Viridiplantae</taxon>
        <taxon>Streptophyta</taxon>
        <taxon>Embryophyta</taxon>
        <taxon>Tracheophyta</taxon>
        <taxon>Spermatophyta</taxon>
        <taxon>Magnoliopsida</taxon>
        <taxon>Liliopsida</taxon>
        <taxon>Poales</taxon>
        <taxon>Poaceae</taxon>
        <taxon>PACMAD clade</taxon>
        <taxon>Panicoideae</taxon>
        <taxon>Andropogonodae</taxon>
        <taxon>Andropogoneae</taxon>
        <taxon>Tripsacinae</taxon>
        <taxon>Zea</taxon>
    </lineage>
</organism>
<gene>
    <name evidence="2" type="ORF">Zm00014a_028168</name>
</gene>
<feature type="region of interest" description="Disordered" evidence="1">
    <location>
        <begin position="1"/>
        <end position="40"/>
    </location>
</feature>
<name>A0A3L6G6K0_MAIZE</name>
<evidence type="ECO:0000256" key="1">
    <source>
        <dbReference type="SAM" id="MobiDB-lite"/>
    </source>
</evidence>
<sequence length="40" mass="4332">PTRTPELLGARNRRSAPPRRSKRLAACLPPSPGGRPWPSA</sequence>
<feature type="compositionally biased region" description="Basic residues" evidence="1">
    <location>
        <begin position="11"/>
        <end position="23"/>
    </location>
</feature>
<evidence type="ECO:0000313" key="2">
    <source>
        <dbReference type="EMBL" id="PWZ44234.1"/>
    </source>
</evidence>